<dbReference type="GO" id="GO:0046872">
    <property type="term" value="F:metal ion binding"/>
    <property type="evidence" value="ECO:0007669"/>
    <property type="project" value="InterPro"/>
</dbReference>
<dbReference type="InterPro" id="IPR011249">
    <property type="entry name" value="Metalloenz_LuxS/M16"/>
</dbReference>
<proteinExistence type="predicted"/>
<accession>A0A1M4T3L1</accession>
<evidence type="ECO:0000313" key="3">
    <source>
        <dbReference type="Proteomes" id="UP000184088"/>
    </source>
</evidence>
<name>A0A1M4T3L1_9THEO</name>
<sequence>MQIANGVNLHVDRLNKFKTTSINVYIQEELGENASKFALLPSVLNRGCEGYPTYKDITRYLENLYGASFRIGVGKKGERQFIQFNMEVVDDKYTDQEIFTEAVDFILRVITRPVLENGYFKRDNVEIEKRNQINQIRARINDKTSYAVERCFEEMCKGERFAIDRLGTEEMTNAIDEKNLYEYYVEVLRSNPIDIFVIGDVDEEKVKEIIRRAFDIQRENVKAISPTNVYHKVNEVKEVIDRFDVTQGKLSLGYRTNIAPDSDDYFKLVVFNGILGGGPHSKLFMNVREKASLAYYAFSRLERYKGLMIISSGIEIENYQKALDIINQQIEDMKAGKISDYEYDSTIKAIENSIKSITDSPFQRADFIFSESIIGTNYDFDTYLKKIRNVTIADVVDVAKKIELDTIYFMRNREGAQ</sequence>
<reference evidence="2 3" key="1">
    <citation type="submission" date="2016-11" db="EMBL/GenBank/DDBJ databases">
        <authorList>
            <person name="Jaros S."/>
            <person name="Januszkiewicz K."/>
            <person name="Wedrychowicz H."/>
        </authorList>
    </citation>
    <scope>NUCLEOTIDE SEQUENCE [LARGE SCALE GENOMIC DNA]</scope>
    <source>
        <strain evidence="2 3">DSM 17918</strain>
    </source>
</reference>
<dbReference type="SUPFAM" id="SSF63411">
    <property type="entry name" value="LuxS/MPP-like metallohydrolase"/>
    <property type="match status" value="2"/>
</dbReference>
<dbReference type="InterPro" id="IPR007863">
    <property type="entry name" value="Peptidase_M16_C"/>
</dbReference>
<dbReference type="STRING" id="1121256.SAMN02746089_00207"/>
<dbReference type="AlphaFoldDB" id="A0A1M4T3L1"/>
<evidence type="ECO:0000259" key="1">
    <source>
        <dbReference type="Pfam" id="PF05193"/>
    </source>
</evidence>
<dbReference type="RefSeq" id="WP_234945915.1">
    <property type="nucleotide sequence ID" value="NZ_FQVH01000001.1"/>
</dbReference>
<evidence type="ECO:0000313" key="2">
    <source>
        <dbReference type="EMBL" id="SHE39040.1"/>
    </source>
</evidence>
<dbReference type="PANTHER" id="PTHR11851:SF186">
    <property type="entry name" value="INACTIVE METALLOPROTEASE YMFF-RELATED"/>
    <property type="match status" value="1"/>
</dbReference>
<dbReference type="EMBL" id="FQVH01000001">
    <property type="protein sequence ID" value="SHE39040.1"/>
    <property type="molecule type" value="Genomic_DNA"/>
</dbReference>
<feature type="domain" description="Peptidase M16 C-terminal" evidence="1">
    <location>
        <begin position="175"/>
        <end position="348"/>
    </location>
</feature>
<dbReference type="Pfam" id="PF05193">
    <property type="entry name" value="Peptidase_M16_C"/>
    <property type="match status" value="1"/>
</dbReference>
<organism evidence="2 3">
    <name type="scientific">Caldanaerobius fijiensis DSM 17918</name>
    <dbReference type="NCBI Taxonomy" id="1121256"/>
    <lineage>
        <taxon>Bacteria</taxon>
        <taxon>Bacillati</taxon>
        <taxon>Bacillota</taxon>
        <taxon>Clostridia</taxon>
        <taxon>Thermoanaerobacterales</taxon>
        <taxon>Thermoanaerobacteraceae</taxon>
        <taxon>Caldanaerobius</taxon>
    </lineage>
</organism>
<dbReference type="PANTHER" id="PTHR11851">
    <property type="entry name" value="METALLOPROTEASE"/>
    <property type="match status" value="1"/>
</dbReference>
<dbReference type="Gene3D" id="3.30.830.10">
    <property type="entry name" value="Metalloenzyme, LuxS/M16 peptidase-like"/>
    <property type="match status" value="2"/>
</dbReference>
<dbReference type="InterPro" id="IPR050361">
    <property type="entry name" value="MPP/UQCRC_Complex"/>
</dbReference>
<gene>
    <name evidence="2" type="ORF">SAMN02746089_00207</name>
</gene>
<dbReference type="Proteomes" id="UP000184088">
    <property type="component" value="Unassembled WGS sequence"/>
</dbReference>
<dbReference type="NCBIfam" id="NF047422">
    <property type="entry name" value="YfmF_fam"/>
    <property type="match status" value="1"/>
</dbReference>
<protein>
    <submittedName>
        <fullName evidence="2">Predicted Zn-dependent peptidase</fullName>
    </submittedName>
</protein>
<keyword evidence="3" id="KW-1185">Reference proteome</keyword>